<evidence type="ECO:0000313" key="11">
    <source>
        <dbReference type="Proteomes" id="UP000694621"/>
    </source>
</evidence>
<dbReference type="GO" id="GO:0005737">
    <property type="term" value="C:cytoplasm"/>
    <property type="evidence" value="ECO:0007669"/>
    <property type="project" value="UniProtKB-SubCell"/>
</dbReference>
<dbReference type="Gene3D" id="1.20.5.690">
    <property type="entry name" value="Importin-alpha, importin-beta-binding domain"/>
    <property type="match status" value="1"/>
</dbReference>
<feature type="compositionally biased region" description="Polar residues" evidence="8">
    <location>
        <begin position="1"/>
        <end position="16"/>
    </location>
</feature>
<dbReference type="AlphaFoldDB" id="A0A8B9JMT1"/>
<keyword evidence="5" id="KW-0007">Acetylation</keyword>
<name>A0A8B9JMT1_ASTMX</name>
<evidence type="ECO:0000313" key="10">
    <source>
        <dbReference type="Ensembl" id="ENSAMXP00005023980.1"/>
    </source>
</evidence>
<keyword evidence="4" id="KW-0597">Phosphoprotein</keyword>
<feature type="region of interest" description="Disordered" evidence="8">
    <location>
        <begin position="1"/>
        <end position="23"/>
    </location>
</feature>
<dbReference type="Ensembl" id="ENSAMXT00005026479.1">
    <property type="protein sequence ID" value="ENSAMXP00005023980.1"/>
    <property type="gene ID" value="ENSAMXG00005012260.1"/>
</dbReference>
<dbReference type="PROSITE" id="PS51214">
    <property type="entry name" value="IBB"/>
    <property type="match status" value="1"/>
</dbReference>
<sequence length="123" mass="13928">MSAAANENTARLTQFKNKGKDTTELRRRRIEVNVELRKAKKDDQIMKRRNVAVLPDEVTSPLQEKSQNCQVMNRIGVSVQSSCAGPKQGSRLTQSHYPGKMGRKNVLSMDKIKLFLGTIEREL</sequence>
<protein>
    <submittedName>
        <fullName evidence="10">Karyopherin alpha 2 (RAG cohort 1, importin alpha 1)</fullName>
    </submittedName>
</protein>
<organism evidence="10 11">
    <name type="scientific">Astyanax mexicanus</name>
    <name type="common">Blind cave fish</name>
    <name type="synonym">Astyanax fasciatus mexicanus</name>
    <dbReference type="NCBI Taxonomy" id="7994"/>
    <lineage>
        <taxon>Eukaryota</taxon>
        <taxon>Metazoa</taxon>
        <taxon>Chordata</taxon>
        <taxon>Craniata</taxon>
        <taxon>Vertebrata</taxon>
        <taxon>Euteleostomi</taxon>
        <taxon>Actinopterygii</taxon>
        <taxon>Neopterygii</taxon>
        <taxon>Teleostei</taxon>
        <taxon>Ostariophysi</taxon>
        <taxon>Characiformes</taxon>
        <taxon>Characoidei</taxon>
        <taxon>Acestrorhamphidae</taxon>
        <taxon>Acestrorhamphinae</taxon>
        <taxon>Astyanax</taxon>
    </lineage>
</organism>
<dbReference type="Proteomes" id="UP000694621">
    <property type="component" value="Unplaced"/>
</dbReference>
<evidence type="ECO:0000256" key="4">
    <source>
        <dbReference type="ARBA" id="ARBA00022553"/>
    </source>
</evidence>
<dbReference type="GO" id="GO:0005634">
    <property type="term" value="C:nucleus"/>
    <property type="evidence" value="ECO:0007669"/>
    <property type="project" value="UniProtKB-SubCell"/>
</dbReference>
<feature type="domain" description="IBB" evidence="9">
    <location>
        <begin position="1"/>
        <end position="58"/>
    </location>
</feature>
<evidence type="ECO:0000256" key="1">
    <source>
        <dbReference type="ARBA" id="ARBA00004123"/>
    </source>
</evidence>
<evidence type="ECO:0000256" key="5">
    <source>
        <dbReference type="ARBA" id="ARBA00022990"/>
    </source>
</evidence>
<evidence type="ECO:0000256" key="6">
    <source>
        <dbReference type="ARBA" id="ARBA00023242"/>
    </source>
</evidence>
<dbReference type="FunFam" id="1.20.5.690:FF:000005">
    <property type="entry name" value="Importin subunit alpha"/>
    <property type="match status" value="1"/>
</dbReference>
<accession>A0A8B9JMT1</accession>
<evidence type="ECO:0000259" key="9">
    <source>
        <dbReference type="PROSITE" id="PS51214"/>
    </source>
</evidence>
<dbReference type="GO" id="GO:0061608">
    <property type="term" value="F:nuclear import signal receptor activity"/>
    <property type="evidence" value="ECO:0007669"/>
    <property type="project" value="InterPro"/>
</dbReference>
<dbReference type="InterPro" id="IPR036975">
    <property type="entry name" value="Importin-a_IBB_sf"/>
</dbReference>
<reference evidence="10" key="1">
    <citation type="submission" date="2025-08" db="UniProtKB">
        <authorList>
            <consortium name="Ensembl"/>
        </authorList>
    </citation>
    <scope>IDENTIFICATION</scope>
</reference>
<evidence type="ECO:0000256" key="3">
    <source>
        <dbReference type="ARBA" id="ARBA00022490"/>
    </source>
</evidence>
<evidence type="ECO:0000256" key="2">
    <source>
        <dbReference type="ARBA" id="ARBA00004496"/>
    </source>
</evidence>
<keyword evidence="3" id="KW-0963">Cytoplasm</keyword>
<evidence type="ECO:0000256" key="8">
    <source>
        <dbReference type="SAM" id="MobiDB-lite"/>
    </source>
</evidence>
<proteinExistence type="predicted"/>
<keyword evidence="6" id="KW-0539">Nucleus</keyword>
<evidence type="ECO:0000256" key="7">
    <source>
        <dbReference type="PROSITE-ProRule" id="PRU00561"/>
    </source>
</evidence>
<dbReference type="InterPro" id="IPR002652">
    <property type="entry name" value="Importin-a_IBB"/>
</dbReference>
<keyword evidence="7" id="KW-0813">Transport</keyword>
<dbReference type="GO" id="GO:0006606">
    <property type="term" value="P:protein import into nucleus"/>
    <property type="evidence" value="ECO:0007669"/>
    <property type="project" value="InterPro"/>
</dbReference>
<dbReference type="Pfam" id="PF01749">
    <property type="entry name" value="IBB"/>
    <property type="match status" value="1"/>
</dbReference>
<comment type="subcellular location">
    <subcellularLocation>
        <location evidence="2">Cytoplasm</location>
    </subcellularLocation>
    <subcellularLocation>
        <location evidence="1">Nucleus</location>
    </subcellularLocation>
</comment>